<feature type="domain" description="Myb-like" evidence="2">
    <location>
        <begin position="49"/>
        <end position="105"/>
    </location>
</feature>
<organism evidence="3 4">
    <name type="scientific">Macleaya cordata</name>
    <name type="common">Five-seeded plume-poppy</name>
    <name type="synonym">Bocconia cordata</name>
    <dbReference type="NCBI Taxonomy" id="56857"/>
    <lineage>
        <taxon>Eukaryota</taxon>
        <taxon>Viridiplantae</taxon>
        <taxon>Streptophyta</taxon>
        <taxon>Embryophyta</taxon>
        <taxon>Tracheophyta</taxon>
        <taxon>Spermatophyta</taxon>
        <taxon>Magnoliopsida</taxon>
        <taxon>Ranunculales</taxon>
        <taxon>Papaveraceae</taxon>
        <taxon>Papaveroideae</taxon>
        <taxon>Macleaya</taxon>
    </lineage>
</organism>
<dbReference type="EMBL" id="MVGT01000213">
    <property type="protein sequence ID" value="OVA19304.1"/>
    <property type="molecule type" value="Genomic_DNA"/>
</dbReference>
<dbReference type="Pfam" id="PF13837">
    <property type="entry name" value="Myb_DNA-bind_4"/>
    <property type="match status" value="1"/>
</dbReference>
<keyword evidence="4" id="KW-1185">Reference proteome</keyword>
<dbReference type="PROSITE" id="PS50090">
    <property type="entry name" value="MYB_LIKE"/>
    <property type="match status" value="1"/>
</dbReference>
<dbReference type="AlphaFoldDB" id="A0A200R998"/>
<gene>
    <name evidence="3" type="ORF">BVC80_521g114</name>
</gene>
<evidence type="ECO:0000259" key="2">
    <source>
        <dbReference type="PROSITE" id="PS50090"/>
    </source>
</evidence>
<dbReference type="Gene3D" id="1.10.10.60">
    <property type="entry name" value="Homeodomain-like"/>
    <property type="match status" value="1"/>
</dbReference>
<dbReference type="STRING" id="56857.A0A200R998"/>
<dbReference type="Proteomes" id="UP000195402">
    <property type="component" value="Unassembled WGS sequence"/>
</dbReference>
<proteinExistence type="predicted"/>
<evidence type="ECO:0000256" key="1">
    <source>
        <dbReference type="SAM" id="MobiDB-lite"/>
    </source>
</evidence>
<dbReference type="OMA" id="REKWAVE"/>
<protein>
    <submittedName>
        <fullName evidence="3">Myb-like domain</fullName>
    </submittedName>
</protein>
<accession>A0A200R998</accession>
<evidence type="ECO:0000313" key="3">
    <source>
        <dbReference type="EMBL" id="OVA19304.1"/>
    </source>
</evidence>
<dbReference type="PANTHER" id="PTHR33492:SF4">
    <property type="entry name" value="OS02G0174300 PROTEIN"/>
    <property type="match status" value="1"/>
</dbReference>
<sequence>MEETQQAVDPQNFQTPKKEELGLESKRKTSSSSRVVGSRFTRSRIAPDWTAQEMLILVREIAAIDAAFLRALPSIQKWKMISDNCAASGVVRSSDQCHRKWESLLVEFKKIKDWESQPGVASYWSLENERKMELGLPSFFDEELFRSVCDNLNLKAQGDRSGTEPDSESEAEVEMLNAVVESGPKRQKGARSRERGKIGRPKSKIIEMAVKTRGDIELIHTILRGDHNENKDIALNELRNPGMLQMELARRQGNDLIEALGSLVEKLDQLSDIVEERG</sequence>
<evidence type="ECO:0000313" key="4">
    <source>
        <dbReference type="Proteomes" id="UP000195402"/>
    </source>
</evidence>
<dbReference type="InParanoid" id="A0A200R998"/>
<dbReference type="InterPro" id="IPR044822">
    <property type="entry name" value="Myb_DNA-bind_4"/>
</dbReference>
<dbReference type="OrthoDB" id="1927263at2759"/>
<feature type="region of interest" description="Disordered" evidence="1">
    <location>
        <begin position="1"/>
        <end position="34"/>
    </location>
</feature>
<feature type="compositionally biased region" description="Basic and acidic residues" evidence="1">
    <location>
        <begin position="16"/>
        <end position="27"/>
    </location>
</feature>
<dbReference type="InterPro" id="IPR001005">
    <property type="entry name" value="SANT/Myb"/>
</dbReference>
<dbReference type="FunCoup" id="A0A200R998">
    <property type="interactions" value="444"/>
</dbReference>
<reference evidence="3 4" key="1">
    <citation type="journal article" date="2017" name="Mol. Plant">
        <title>The Genome of Medicinal Plant Macleaya cordata Provides New Insights into Benzylisoquinoline Alkaloids Metabolism.</title>
        <authorList>
            <person name="Liu X."/>
            <person name="Liu Y."/>
            <person name="Huang P."/>
            <person name="Ma Y."/>
            <person name="Qing Z."/>
            <person name="Tang Q."/>
            <person name="Cao H."/>
            <person name="Cheng P."/>
            <person name="Zheng Y."/>
            <person name="Yuan Z."/>
            <person name="Zhou Y."/>
            <person name="Liu J."/>
            <person name="Tang Z."/>
            <person name="Zhuo Y."/>
            <person name="Zhang Y."/>
            <person name="Yu L."/>
            <person name="Huang J."/>
            <person name="Yang P."/>
            <person name="Peng Q."/>
            <person name="Zhang J."/>
            <person name="Jiang W."/>
            <person name="Zhang Z."/>
            <person name="Lin K."/>
            <person name="Ro D.K."/>
            <person name="Chen X."/>
            <person name="Xiong X."/>
            <person name="Shang Y."/>
            <person name="Huang S."/>
            <person name="Zeng J."/>
        </authorList>
    </citation>
    <scope>NUCLEOTIDE SEQUENCE [LARGE SCALE GENOMIC DNA]</scope>
    <source>
        <strain evidence="4">cv. BLH2017</strain>
        <tissue evidence="3">Root</tissue>
    </source>
</reference>
<feature type="compositionally biased region" description="Polar residues" evidence="1">
    <location>
        <begin position="1"/>
        <end position="15"/>
    </location>
</feature>
<dbReference type="PANTHER" id="PTHR33492">
    <property type="entry name" value="OSJNBA0043A12.37 PROTEIN-RELATED"/>
    <property type="match status" value="1"/>
</dbReference>
<name>A0A200R998_MACCD</name>
<comment type="caution">
    <text evidence="3">The sequence shown here is derived from an EMBL/GenBank/DDBJ whole genome shotgun (WGS) entry which is preliminary data.</text>
</comment>